<dbReference type="InterPro" id="IPR014048">
    <property type="entry name" value="MethylDNA_cys_MeTrfase_DNA-bd"/>
</dbReference>
<evidence type="ECO:0000256" key="3">
    <source>
        <dbReference type="ARBA" id="ARBA00011918"/>
    </source>
</evidence>
<dbReference type="EC" id="2.1.1.63" evidence="3"/>
<dbReference type="PANTHER" id="PTHR10815">
    <property type="entry name" value="METHYLATED-DNA--PROTEIN-CYSTEINE METHYLTRANSFERASE"/>
    <property type="match status" value="1"/>
</dbReference>
<keyword evidence="12" id="KW-1185">Reference proteome</keyword>
<protein>
    <recommendedName>
        <fullName evidence="3">methylated-DNA--[protein]-cysteine S-methyltransferase</fullName>
        <ecNumber evidence="3">2.1.1.63</ecNumber>
    </recommendedName>
</protein>
<dbReference type="InterPro" id="IPR036631">
    <property type="entry name" value="MGMT_N_sf"/>
</dbReference>
<keyword evidence="5 11" id="KW-0808">Transferase</keyword>
<dbReference type="FunFam" id="1.10.10.10:FF:000214">
    <property type="entry name" value="Methylated-DNA--protein-cysteine methyltransferase"/>
    <property type="match status" value="1"/>
</dbReference>
<dbReference type="SUPFAM" id="SSF46767">
    <property type="entry name" value="Methylated DNA-protein cysteine methyltransferase, C-terminal domain"/>
    <property type="match status" value="1"/>
</dbReference>
<dbReference type="Gene3D" id="1.10.10.10">
    <property type="entry name" value="Winged helix-like DNA-binding domain superfamily/Winged helix DNA-binding domain"/>
    <property type="match status" value="1"/>
</dbReference>
<evidence type="ECO:0000256" key="4">
    <source>
        <dbReference type="ARBA" id="ARBA00022603"/>
    </source>
</evidence>
<dbReference type="GO" id="GO:0003908">
    <property type="term" value="F:methylated-DNA-[protein]-cysteine S-methyltransferase activity"/>
    <property type="evidence" value="ECO:0007669"/>
    <property type="project" value="UniProtKB-EC"/>
</dbReference>
<comment type="catalytic activity">
    <reaction evidence="8">
        <text>a 6-O-methyl-2'-deoxyguanosine in DNA + L-cysteinyl-[protein] = S-methyl-L-cysteinyl-[protein] + a 2'-deoxyguanosine in DNA</text>
        <dbReference type="Rhea" id="RHEA:24000"/>
        <dbReference type="Rhea" id="RHEA-COMP:10131"/>
        <dbReference type="Rhea" id="RHEA-COMP:10132"/>
        <dbReference type="Rhea" id="RHEA-COMP:11367"/>
        <dbReference type="Rhea" id="RHEA-COMP:11368"/>
        <dbReference type="ChEBI" id="CHEBI:29950"/>
        <dbReference type="ChEBI" id="CHEBI:82612"/>
        <dbReference type="ChEBI" id="CHEBI:85445"/>
        <dbReference type="ChEBI" id="CHEBI:85448"/>
        <dbReference type="EC" id="2.1.1.63"/>
    </reaction>
</comment>
<dbReference type="InterPro" id="IPR008332">
    <property type="entry name" value="MethylG_MeTrfase_N"/>
</dbReference>
<evidence type="ECO:0000256" key="2">
    <source>
        <dbReference type="ARBA" id="ARBA00008711"/>
    </source>
</evidence>
<comment type="similarity">
    <text evidence="2">Belongs to the MGMT family.</text>
</comment>
<dbReference type="GO" id="GO:0006281">
    <property type="term" value="P:DNA repair"/>
    <property type="evidence" value="ECO:0007669"/>
    <property type="project" value="UniProtKB-KW"/>
</dbReference>
<comment type="caution">
    <text evidence="11">The sequence shown here is derived from an EMBL/GenBank/DDBJ whole genome shotgun (WGS) entry which is preliminary data.</text>
</comment>
<evidence type="ECO:0000313" key="11">
    <source>
        <dbReference type="EMBL" id="MTH29926.1"/>
    </source>
</evidence>
<organism evidence="11 12">
    <name type="scientific">Myroides pelagicus</name>
    <dbReference type="NCBI Taxonomy" id="270914"/>
    <lineage>
        <taxon>Bacteria</taxon>
        <taxon>Pseudomonadati</taxon>
        <taxon>Bacteroidota</taxon>
        <taxon>Flavobacteriia</taxon>
        <taxon>Flavobacteriales</taxon>
        <taxon>Flavobacteriaceae</taxon>
        <taxon>Myroides</taxon>
    </lineage>
</organism>
<proteinExistence type="inferred from homology"/>
<dbReference type="RefSeq" id="WP_155035918.1">
    <property type="nucleotide sequence ID" value="NZ_JBHTIG010000053.1"/>
</dbReference>
<dbReference type="AlphaFoldDB" id="A0A7K1GM60"/>
<accession>A0A7K1GM60</accession>
<evidence type="ECO:0000256" key="8">
    <source>
        <dbReference type="ARBA" id="ARBA00049348"/>
    </source>
</evidence>
<dbReference type="GO" id="GO:0032259">
    <property type="term" value="P:methylation"/>
    <property type="evidence" value="ECO:0007669"/>
    <property type="project" value="UniProtKB-KW"/>
</dbReference>
<dbReference type="InterPro" id="IPR036388">
    <property type="entry name" value="WH-like_DNA-bd_sf"/>
</dbReference>
<dbReference type="NCBIfam" id="TIGR00589">
    <property type="entry name" value="ogt"/>
    <property type="match status" value="1"/>
</dbReference>
<dbReference type="InterPro" id="IPR001497">
    <property type="entry name" value="MethylDNA_cys_MeTrfase_AS"/>
</dbReference>
<dbReference type="SUPFAM" id="SSF53155">
    <property type="entry name" value="Methylated DNA-protein cysteine methyltransferase domain"/>
    <property type="match status" value="1"/>
</dbReference>
<dbReference type="PANTHER" id="PTHR10815:SF5">
    <property type="entry name" value="METHYLATED-DNA--PROTEIN-CYSTEINE METHYLTRANSFERASE"/>
    <property type="match status" value="1"/>
</dbReference>
<gene>
    <name evidence="11" type="ORF">GJV77_08355</name>
</gene>
<reference evidence="11 12" key="1">
    <citation type="journal article" date="2006" name="Int. J. Syst. Evol. Microbiol.">
        <title>Myroides pelagicus sp. nov., isolated from seawater in Thailand.</title>
        <authorList>
            <person name="Yoon J."/>
            <person name="Maneerat S."/>
            <person name="Kawai F."/>
            <person name="Yokota A."/>
        </authorList>
    </citation>
    <scope>NUCLEOTIDE SEQUENCE [LARGE SCALE GENOMIC DNA]</scope>
    <source>
        <strain evidence="11 12">SM1T</strain>
    </source>
</reference>
<evidence type="ECO:0000259" key="9">
    <source>
        <dbReference type="Pfam" id="PF01035"/>
    </source>
</evidence>
<dbReference type="PROSITE" id="PS00374">
    <property type="entry name" value="MGMT"/>
    <property type="match status" value="1"/>
</dbReference>
<name>A0A7K1GM60_9FLAO</name>
<feature type="domain" description="Methylguanine DNA methyltransferase ribonuclease-like" evidence="10">
    <location>
        <begin position="11"/>
        <end position="85"/>
    </location>
</feature>
<evidence type="ECO:0000259" key="10">
    <source>
        <dbReference type="Pfam" id="PF02870"/>
    </source>
</evidence>
<dbReference type="CDD" id="cd06445">
    <property type="entry name" value="ATase"/>
    <property type="match status" value="1"/>
</dbReference>
<keyword evidence="6" id="KW-0227">DNA damage</keyword>
<dbReference type="Pfam" id="PF01035">
    <property type="entry name" value="DNA_binding_1"/>
    <property type="match status" value="1"/>
</dbReference>
<keyword evidence="4 11" id="KW-0489">Methyltransferase</keyword>
<dbReference type="InterPro" id="IPR036217">
    <property type="entry name" value="MethylDNA_cys_MeTrfase_DNAb"/>
</dbReference>
<comment type="catalytic activity">
    <reaction evidence="1">
        <text>a 4-O-methyl-thymidine in DNA + L-cysteinyl-[protein] = a thymidine in DNA + S-methyl-L-cysteinyl-[protein]</text>
        <dbReference type="Rhea" id="RHEA:53428"/>
        <dbReference type="Rhea" id="RHEA-COMP:10131"/>
        <dbReference type="Rhea" id="RHEA-COMP:10132"/>
        <dbReference type="Rhea" id="RHEA-COMP:13555"/>
        <dbReference type="Rhea" id="RHEA-COMP:13556"/>
        <dbReference type="ChEBI" id="CHEBI:29950"/>
        <dbReference type="ChEBI" id="CHEBI:82612"/>
        <dbReference type="ChEBI" id="CHEBI:137386"/>
        <dbReference type="ChEBI" id="CHEBI:137387"/>
        <dbReference type="EC" id="2.1.1.63"/>
    </reaction>
</comment>
<keyword evidence="7" id="KW-0234">DNA repair</keyword>
<sequence length="182" mass="20731">MEEEIINLEQIETPIGTVVVCASAQGICLLEFADLADLDKELQRLTQAKQAVIVQRDHPYIQQLKQELEAYFSGRLTDFSVPLDLIGTDFQQKVWRGLLSIPYGEIRSYKQQSDYLDIPKSIRAVANANGMNSIAILIPCHRIIGTDGSLTGYRGGLWRKEFLLTLENKEFNQKDQLQLRFE</sequence>
<dbReference type="OrthoDB" id="9802228at2"/>
<evidence type="ECO:0000313" key="12">
    <source>
        <dbReference type="Proteomes" id="UP000488936"/>
    </source>
</evidence>
<feature type="domain" description="Methylated-DNA-[protein]-cysteine S-methyltransferase DNA binding" evidence="9">
    <location>
        <begin position="89"/>
        <end position="168"/>
    </location>
</feature>
<evidence type="ECO:0000256" key="6">
    <source>
        <dbReference type="ARBA" id="ARBA00022763"/>
    </source>
</evidence>
<evidence type="ECO:0000256" key="1">
    <source>
        <dbReference type="ARBA" id="ARBA00001286"/>
    </source>
</evidence>
<dbReference type="EMBL" id="WMJY01000016">
    <property type="protein sequence ID" value="MTH29926.1"/>
    <property type="molecule type" value="Genomic_DNA"/>
</dbReference>
<dbReference type="Pfam" id="PF02870">
    <property type="entry name" value="Methyltransf_1N"/>
    <property type="match status" value="1"/>
</dbReference>
<dbReference type="Proteomes" id="UP000488936">
    <property type="component" value="Unassembled WGS sequence"/>
</dbReference>
<evidence type="ECO:0000256" key="5">
    <source>
        <dbReference type="ARBA" id="ARBA00022679"/>
    </source>
</evidence>
<evidence type="ECO:0000256" key="7">
    <source>
        <dbReference type="ARBA" id="ARBA00023204"/>
    </source>
</evidence>
<dbReference type="Gene3D" id="3.30.160.70">
    <property type="entry name" value="Methylated DNA-protein cysteine methyltransferase domain"/>
    <property type="match status" value="1"/>
</dbReference>